<proteinExistence type="predicted"/>
<gene>
    <name evidence="11" type="ORF">RM704_17285</name>
</gene>
<evidence type="ECO:0000259" key="10">
    <source>
        <dbReference type="PROSITE" id="PS50929"/>
    </source>
</evidence>
<name>A0ABU2YYA2_9ACTN</name>
<dbReference type="InterPro" id="IPR003439">
    <property type="entry name" value="ABC_transporter-like_ATP-bd"/>
</dbReference>
<feature type="domain" description="ABC transporter" evidence="9">
    <location>
        <begin position="468"/>
        <end position="701"/>
    </location>
</feature>
<dbReference type="EMBL" id="JAVRFJ010000013">
    <property type="protein sequence ID" value="MDT0569206.1"/>
    <property type="molecule type" value="Genomic_DNA"/>
</dbReference>
<feature type="compositionally biased region" description="Polar residues" evidence="7">
    <location>
        <begin position="708"/>
        <end position="727"/>
    </location>
</feature>
<accession>A0ABU2YYA2</accession>
<dbReference type="PROSITE" id="PS50893">
    <property type="entry name" value="ABC_TRANSPORTER_2"/>
    <property type="match status" value="1"/>
</dbReference>
<evidence type="ECO:0000259" key="9">
    <source>
        <dbReference type="PROSITE" id="PS50893"/>
    </source>
</evidence>
<dbReference type="InterPro" id="IPR003593">
    <property type="entry name" value="AAA+_ATPase"/>
</dbReference>
<evidence type="ECO:0000256" key="1">
    <source>
        <dbReference type="ARBA" id="ARBA00004651"/>
    </source>
</evidence>
<dbReference type="PANTHER" id="PTHR43394:SF1">
    <property type="entry name" value="ATP-BINDING CASSETTE SUB-FAMILY B MEMBER 10, MITOCHONDRIAL"/>
    <property type="match status" value="1"/>
</dbReference>
<feature type="region of interest" description="Disordered" evidence="7">
    <location>
        <begin position="1"/>
        <end position="70"/>
    </location>
</feature>
<feature type="region of interest" description="Disordered" evidence="7">
    <location>
        <begin position="704"/>
        <end position="735"/>
    </location>
</feature>
<keyword evidence="5 8" id="KW-1133">Transmembrane helix</keyword>
<dbReference type="Proteomes" id="UP001180737">
    <property type="component" value="Unassembled WGS sequence"/>
</dbReference>
<dbReference type="PANTHER" id="PTHR43394">
    <property type="entry name" value="ATP-DEPENDENT PERMEASE MDL1, MITOCHONDRIAL"/>
    <property type="match status" value="1"/>
</dbReference>
<dbReference type="InterPro" id="IPR039421">
    <property type="entry name" value="Type_1_exporter"/>
</dbReference>
<protein>
    <submittedName>
        <fullName evidence="11">ABC transporter transmembrane domain-containing protein</fullName>
    </submittedName>
</protein>
<dbReference type="RefSeq" id="WP_311590762.1">
    <property type="nucleotide sequence ID" value="NZ_JAVRFJ010000013.1"/>
</dbReference>
<feature type="compositionally biased region" description="Low complexity" evidence="7">
    <location>
        <begin position="30"/>
        <end position="43"/>
    </location>
</feature>
<evidence type="ECO:0000256" key="7">
    <source>
        <dbReference type="SAM" id="MobiDB-lite"/>
    </source>
</evidence>
<dbReference type="InterPro" id="IPR011527">
    <property type="entry name" value="ABC1_TM_dom"/>
</dbReference>
<keyword evidence="12" id="KW-1185">Reference proteome</keyword>
<feature type="compositionally biased region" description="Basic and acidic residues" evidence="7">
    <location>
        <begin position="48"/>
        <end position="67"/>
    </location>
</feature>
<comment type="caution">
    <text evidence="11">The sequence shown here is derived from an EMBL/GenBank/DDBJ whole genome shotgun (WGS) entry which is preliminary data.</text>
</comment>
<dbReference type="SMART" id="SM00382">
    <property type="entry name" value="AAA"/>
    <property type="match status" value="1"/>
</dbReference>
<sequence>MTDHARAAGPSDASEASETVEASEGDQPVEAAGAGEASQAGEAVRPAVEARDVEAVRPDEEARDVAADRPGQVAGVGEAVASVEAVGGAGAVRAGDVTEAAQPVEGAEGTEALADTEAGSRGGDHAGPVLLPVASPARTRAAVVELLRPQRRLALSAFGVMVGSTAVGLLVQPLLGRIVDLAADRGSADAITATAVLLVAVAVAQGVSAGFGLSQIARLGETTLARLRERFVERALALPLDRVEKAGAGDLTARVTADVSLIADAVRNALPALGRSVLTIVLTFGALALLDWRFLLAALLAVPVQAATARWYVARAIPLYAEQRVAAGAQQQQMLDTIGGSSTVRAFRLGREHTERVTERSWSVVALTMRGVRLVLGFYSRLHIAEYIGLAAVLVTGYWLVRDGSASIGTATAAALYFHSLFGPVNAALALLDDAQSATAGLARLVGVTDEPVAPPPTRTVGAGGVDVTVRGLGHAYRPGHPVLHDIDLTIRHGERVALVGASGAGKTTLARLVAGIQPPTTGDVLVGGIPPTELGSAASRTIALITQETHVFAGPLADDLRLAKPDATDDELRAALDRVDALAWAEALPDGLATVVGDGGHRLSGERTQALALARLILADPPLVILDEATAEAGSAGARTLEKAVARAVDGRTALIVAHRLSQAATADRVVVMEAGRVVESGTHDELHAARGPYAALWSAWSDARDTGSSPTGYRSAPETPTSTAPQKPEPKDR</sequence>
<keyword evidence="2 8" id="KW-0812">Transmembrane</keyword>
<keyword evidence="6 8" id="KW-0472">Membrane</keyword>
<evidence type="ECO:0000256" key="6">
    <source>
        <dbReference type="ARBA" id="ARBA00023136"/>
    </source>
</evidence>
<feature type="compositionally biased region" description="Low complexity" evidence="7">
    <location>
        <begin position="11"/>
        <end position="22"/>
    </location>
</feature>
<dbReference type="SUPFAM" id="SSF52540">
    <property type="entry name" value="P-loop containing nucleoside triphosphate hydrolases"/>
    <property type="match status" value="1"/>
</dbReference>
<evidence type="ECO:0000256" key="3">
    <source>
        <dbReference type="ARBA" id="ARBA00022741"/>
    </source>
</evidence>
<dbReference type="Gene3D" id="3.40.50.300">
    <property type="entry name" value="P-loop containing nucleotide triphosphate hydrolases"/>
    <property type="match status" value="1"/>
</dbReference>
<evidence type="ECO:0000256" key="8">
    <source>
        <dbReference type="SAM" id="Phobius"/>
    </source>
</evidence>
<dbReference type="CDD" id="cd07346">
    <property type="entry name" value="ABC_6TM_exporters"/>
    <property type="match status" value="1"/>
</dbReference>
<evidence type="ECO:0000256" key="4">
    <source>
        <dbReference type="ARBA" id="ARBA00022840"/>
    </source>
</evidence>
<comment type="subcellular location">
    <subcellularLocation>
        <location evidence="1">Cell membrane</location>
        <topology evidence="1">Multi-pass membrane protein</topology>
    </subcellularLocation>
</comment>
<evidence type="ECO:0000313" key="12">
    <source>
        <dbReference type="Proteomes" id="UP001180737"/>
    </source>
</evidence>
<evidence type="ECO:0000256" key="2">
    <source>
        <dbReference type="ARBA" id="ARBA00022692"/>
    </source>
</evidence>
<reference evidence="11" key="1">
    <citation type="submission" date="2024-05" db="EMBL/GenBank/DDBJ databases">
        <title>30 novel species of actinomycetes from the DSMZ collection.</title>
        <authorList>
            <person name="Nouioui I."/>
        </authorList>
    </citation>
    <scope>NUCLEOTIDE SEQUENCE</scope>
    <source>
        <strain evidence="11">DSM 3412</strain>
    </source>
</reference>
<dbReference type="Pfam" id="PF00005">
    <property type="entry name" value="ABC_tran"/>
    <property type="match status" value="1"/>
</dbReference>
<keyword evidence="3" id="KW-0547">Nucleotide-binding</keyword>
<organism evidence="11 12">
    <name type="scientific">Streptomyces gottesmaniae</name>
    <dbReference type="NCBI Taxonomy" id="3075518"/>
    <lineage>
        <taxon>Bacteria</taxon>
        <taxon>Bacillati</taxon>
        <taxon>Actinomycetota</taxon>
        <taxon>Actinomycetes</taxon>
        <taxon>Kitasatosporales</taxon>
        <taxon>Streptomycetaceae</taxon>
        <taxon>Streptomyces</taxon>
    </lineage>
</organism>
<dbReference type="Gene3D" id="1.20.1560.10">
    <property type="entry name" value="ABC transporter type 1, transmembrane domain"/>
    <property type="match status" value="1"/>
</dbReference>
<feature type="domain" description="ABC transmembrane type-1" evidence="10">
    <location>
        <begin position="157"/>
        <end position="437"/>
    </location>
</feature>
<evidence type="ECO:0000313" key="11">
    <source>
        <dbReference type="EMBL" id="MDT0569206.1"/>
    </source>
</evidence>
<feature type="transmembrane region" description="Helical" evidence="8">
    <location>
        <begin position="153"/>
        <end position="171"/>
    </location>
</feature>
<keyword evidence="4" id="KW-0067">ATP-binding</keyword>
<dbReference type="SUPFAM" id="SSF90123">
    <property type="entry name" value="ABC transporter transmembrane region"/>
    <property type="match status" value="1"/>
</dbReference>
<dbReference type="InterPro" id="IPR036640">
    <property type="entry name" value="ABC1_TM_sf"/>
</dbReference>
<feature type="transmembrane region" description="Helical" evidence="8">
    <location>
        <begin position="191"/>
        <end position="213"/>
    </location>
</feature>
<dbReference type="InterPro" id="IPR027417">
    <property type="entry name" value="P-loop_NTPase"/>
</dbReference>
<dbReference type="PROSITE" id="PS50929">
    <property type="entry name" value="ABC_TM1F"/>
    <property type="match status" value="1"/>
</dbReference>
<evidence type="ECO:0000256" key="5">
    <source>
        <dbReference type="ARBA" id="ARBA00022989"/>
    </source>
</evidence>
<feature type="transmembrane region" description="Helical" evidence="8">
    <location>
        <begin position="277"/>
        <end position="302"/>
    </location>
</feature>
<dbReference type="Pfam" id="PF00664">
    <property type="entry name" value="ABC_membrane"/>
    <property type="match status" value="1"/>
</dbReference>